<reference evidence="7" key="1">
    <citation type="journal article" date="2019" name="Int. J. Syst. Evol. Microbiol.">
        <title>The Global Catalogue of Microorganisms (GCM) 10K type strain sequencing project: providing services to taxonomists for standard genome sequencing and annotation.</title>
        <authorList>
            <consortium name="The Broad Institute Genomics Platform"/>
            <consortium name="The Broad Institute Genome Sequencing Center for Infectious Disease"/>
            <person name="Wu L."/>
            <person name="Ma J."/>
        </authorList>
    </citation>
    <scope>NUCLEOTIDE SEQUENCE [LARGE SCALE GENOMIC DNA]</scope>
    <source>
        <strain evidence="7">CCUG 30340</strain>
    </source>
</reference>
<dbReference type="Gene3D" id="3.40.190.290">
    <property type="match status" value="1"/>
</dbReference>
<gene>
    <name evidence="6" type="ORF">ACFO6Q_13035</name>
</gene>
<dbReference type="Gene3D" id="1.10.10.10">
    <property type="entry name" value="Winged helix-like DNA-binding domain superfamily/Winged helix DNA-binding domain"/>
    <property type="match status" value="1"/>
</dbReference>
<dbReference type="PANTHER" id="PTHR30537:SF3">
    <property type="entry name" value="TRANSCRIPTIONAL REGULATORY PROTEIN"/>
    <property type="match status" value="1"/>
</dbReference>
<evidence type="ECO:0000256" key="1">
    <source>
        <dbReference type="ARBA" id="ARBA00009437"/>
    </source>
</evidence>
<evidence type="ECO:0000313" key="7">
    <source>
        <dbReference type="Proteomes" id="UP001595886"/>
    </source>
</evidence>
<dbReference type="EMBL" id="JBHSHD010000010">
    <property type="protein sequence ID" value="MFC4821255.1"/>
    <property type="molecule type" value="Genomic_DNA"/>
</dbReference>
<keyword evidence="3" id="KW-0238">DNA-binding</keyword>
<comment type="caution">
    <text evidence="6">The sequence shown here is derived from an EMBL/GenBank/DDBJ whole genome shotgun (WGS) entry which is preliminary data.</text>
</comment>
<dbReference type="RefSeq" id="WP_380021540.1">
    <property type="nucleotide sequence ID" value="NZ_JBHSHD010000010.1"/>
</dbReference>
<keyword evidence="2" id="KW-0805">Transcription regulation</keyword>
<dbReference type="PANTHER" id="PTHR30537">
    <property type="entry name" value="HTH-TYPE TRANSCRIPTIONAL REGULATOR"/>
    <property type="match status" value="1"/>
</dbReference>
<dbReference type="InterPro" id="IPR000847">
    <property type="entry name" value="LysR_HTH_N"/>
</dbReference>
<dbReference type="PROSITE" id="PS50931">
    <property type="entry name" value="HTH_LYSR"/>
    <property type="match status" value="1"/>
</dbReference>
<proteinExistence type="inferred from homology"/>
<dbReference type="Pfam" id="PF03466">
    <property type="entry name" value="LysR_substrate"/>
    <property type="match status" value="1"/>
</dbReference>
<evidence type="ECO:0000259" key="5">
    <source>
        <dbReference type="PROSITE" id="PS50931"/>
    </source>
</evidence>
<comment type="similarity">
    <text evidence="1">Belongs to the LysR transcriptional regulatory family.</text>
</comment>
<protein>
    <submittedName>
        <fullName evidence="6">LysR family transcriptional regulator</fullName>
    </submittedName>
</protein>
<dbReference type="InterPro" id="IPR005119">
    <property type="entry name" value="LysR_subst-bd"/>
</dbReference>
<dbReference type="InterPro" id="IPR058163">
    <property type="entry name" value="LysR-type_TF_proteobact-type"/>
</dbReference>
<keyword evidence="7" id="KW-1185">Reference proteome</keyword>
<name>A0ABV9QX95_9GAMM</name>
<dbReference type="CDD" id="cd05466">
    <property type="entry name" value="PBP2_LTTR_substrate"/>
    <property type="match status" value="1"/>
</dbReference>
<dbReference type="SUPFAM" id="SSF53850">
    <property type="entry name" value="Periplasmic binding protein-like II"/>
    <property type="match status" value="1"/>
</dbReference>
<dbReference type="PRINTS" id="PR00039">
    <property type="entry name" value="HTHLYSR"/>
</dbReference>
<dbReference type="Proteomes" id="UP001595886">
    <property type="component" value="Unassembled WGS sequence"/>
</dbReference>
<accession>A0ABV9QX95</accession>
<dbReference type="InterPro" id="IPR036388">
    <property type="entry name" value="WH-like_DNA-bd_sf"/>
</dbReference>
<dbReference type="SUPFAM" id="SSF46785">
    <property type="entry name" value="Winged helix' DNA-binding domain"/>
    <property type="match status" value="1"/>
</dbReference>
<feature type="domain" description="HTH lysR-type" evidence="5">
    <location>
        <begin position="1"/>
        <end position="58"/>
    </location>
</feature>
<evidence type="ECO:0000256" key="4">
    <source>
        <dbReference type="ARBA" id="ARBA00023163"/>
    </source>
</evidence>
<sequence>MEWSDVRIFLAIARSGSLGSAARALQLSHPTVGRRLRALEEEIGQMLFQRHSEGVVLTNAGEAILRLAEEMESNALAIQRRLIGASAEIDGELRISAAGWFASYVLPPVLHDLSQQYPRIVPKLIASHRIFDLSRREADIAFRVIPFDEPDIVQRYLMRMAYGLYTRSDAPDPRKGDGDGSNLLLMDTSEYTYPDVVWVQDMLPRARPVFSSNSRGLQARLCARGLGLAVLPRPVGDQTVGLRLVDLGENPPSRDFWMGYHRDLRQIKPLRALVDIAVRLLGDAEPSEPEQI</sequence>
<dbReference type="InterPro" id="IPR036390">
    <property type="entry name" value="WH_DNA-bd_sf"/>
</dbReference>
<organism evidence="6 7">
    <name type="scientific">Dokdonella ginsengisoli</name>
    <dbReference type="NCBI Taxonomy" id="363846"/>
    <lineage>
        <taxon>Bacteria</taxon>
        <taxon>Pseudomonadati</taxon>
        <taxon>Pseudomonadota</taxon>
        <taxon>Gammaproteobacteria</taxon>
        <taxon>Lysobacterales</taxon>
        <taxon>Rhodanobacteraceae</taxon>
        <taxon>Dokdonella</taxon>
    </lineage>
</organism>
<dbReference type="Pfam" id="PF00126">
    <property type="entry name" value="HTH_1"/>
    <property type="match status" value="1"/>
</dbReference>
<evidence type="ECO:0000313" key="6">
    <source>
        <dbReference type="EMBL" id="MFC4821255.1"/>
    </source>
</evidence>
<evidence type="ECO:0000256" key="3">
    <source>
        <dbReference type="ARBA" id="ARBA00023125"/>
    </source>
</evidence>
<evidence type="ECO:0000256" key="2">
    <source>
        <dbReference type="ARBA" id="ARBA00023015"/>
    </source>
</evidence>
<keyword evidence="4" id="KW-0804">Transcription</keyword>